<dbReference type="Pfam" id="PF05699">
    <property type="entry name" value="Dimer_Tnp_hAT"/>
    <property type="match status" value="1"/>
</dbReference>
<dbReference type="SUPFAM" id="SSF57667">
    <property type="entry name" value="beta-beta-alpha zinc fingers"/>
    <property type="match status" value="1"/>
</dbReference>
<keyword evidence="3" id="KW-0479">Metal-binding</keyword>
<dbReference type="GO" id="GO:0008270">
    <property type="term" value="F:zinc ion binding"/>
    <property type="evidence" value="ECO:0007669"/>
    <property type="project" value="UniProtKB-KW"/>
</dbReference>
<dbReference type="InterPro" id="IPR036236">
    <property type="entry name" value="Znf_C2H2_sf"/>
</dbReference>
<dbReference type="InterPro" id="IPR012337">
    <property type="entry name" value="RNaseH-like_sf"/>
</dbReference>
<dbReference type="AlphaFoldDB" id="A0A7J6UUF3"/>
<dbReference type="SMART" id="SM00614">
    <property type="entry name" value="ZnF_BED"/>
    <property type="match status" value="1"/>
</dbReference>
<dbReference type="GO" id="GO:0003677">
    <property type="term" value="F:DNA binding"/>
    <property type="evidence" value="ECO:0007669"/>
    <property type="project" value="UniProtKB-KW"/>
</dbReference>
<dbReference type="InterPro" id="IPR025525">
    <property type="entry name" value="hAT-like_transposase_RNase-H"/>
</dbReference>
<evidence type="ECO:0000256" key="10">
    <source>
        <dbReference type="PROSITE-ProRule" id="PRU00027"/>
    </source>
</evidence>
<accession>A0A7J6UUF3</accession>
<protein>
    <submittedName>
        <fullName evidence="12">Zinc finger bed domain-containing protein daysleeper</fullName>
    </submittedName>
</protein>
<keyword evidence="8" id="KW-0804">Transcription</keyword>
<evidence type="ECO:0000313" key="13">
    <source>
        <dbReference type="Proteomes" id="UP000554482"/>
    </source>
</evidence>
<dbReference type="InterPro" id="IPR008906">
    <property type="entry name" value="HATC_C_dom"/>
</dbReference>
<dbReference type="SUPFAM" id="SSF53098">
    <property type="entry name" value="Ribonuclease H-like"/>
    <property type="match status" value="1"/>
</dbReference>
<keyword evidence="5" id="KW-0862">Zinc</keyword>
<keyword evidence="6" id="KW-0805">Transcription regulation</keyword>
<evidence type="ECO:0000256" key="8">
    <source>
        <dbReference type="ARBA" id="ARBA00023163"/>
    </source>
</evidence>
<evidence type="ECO:0000256" key="4">
    <source>
        <dbReference type="ARBA" id="ARBA00022771"/>
    </source>
</evidence>
<evidence type="ECO:0000259" key="11">
    <source>
        <dbReference type="PROSITE" id="PS50808"/>
    </source>
</evidence>
<feature type="domain" description="BED-type" evidence="11">
    <location>
        <begin position="15"/>
        <end position="70"/>
    </location>
</feature>
<comment type="subunit">
    <text evidence="2">Homodimer.</text>
</comment>
<evidence type="ECO:0000256" key="9">
    <source>
        <dbReference type="ARBA" id="ARBA00023242"/>
    </source>
</evidence>
<keyword evidence="4 10" id="KW-0863">Zinc-finger</keyword>
<dbReference type="GO" id="GO:0046983">
    <property type="term" value="F:protein dimerization activity"/>
    <property type="evidence" value="ECO:0007669"/>
    <property type="project" value="InterPro"/>
</dbReference>
<evidence type="ECO:0000256" key="7">
    <source>
        <dbReference type="ARBA" id="ARBA00023125"/>
    </source>
</evidence>
<comment type="caution">
    <text evidence="12">The sequence shown here is derived from an EMBL/GenBank/DDBJ whole genome shotgun (WGS) entry which is preliminary data.</text>
</comment>
<organism evidence="12 13">
    <name type="scientific">Thalictrum thalictroides</name>
    <name type="common">Rue-anemone</name>
    <name type="synonym">Anemone thalictroides</name>
    <dbReference type="NCBI Taxonomy" id="46969"/>
    <lineage>
        <taxon>Eukaryota</taxon>
        <taxon>Viridiplantae</taxon>
        <taxon>Streptophyta</taxon>
        <taxon>Embryophyta</taxon>
        <taxon>Tracheophyta</taxon>
        <taxon>Spermatophyta</taxon>
        <taxon>Magnoliopsida</taxon>
        <taxon>Ranunculales</taxon>
        <taxon>Ranunculaceae</taxon>
        <taxon>Thalictroideae</taxon>
        <taxon>Thalictrum</taxon>
    </lineage>
</organism>
<dbReference type="EMBL" id="JABWDY010043228">
    <property type="protein sequence ID" value="KAF5176088.1"/>
    <property type="molecule type" value="Genomic_DNA"/>
</dbReference>
<gene>
    <name evidence="12" type="ORF">FRX31_034331</name>
</gene>
<evidence type="ECO:0000256" key="2">
    <source>
        <dbReference type="ARBA" id="ARBA00011738"/>
    </source>
</evidence>
<dbReference type="Pfam" id="PF14372">
    <property type="entry name" value="hAT-like_RNase-H"/>
    <property type="match status" value="1"/>
</dbReference>
<dbReference type="GO" id="GO:0009791">
    <property type="term" value="P:post-embryonic development"/>
    <property type="evidence" value="ECO:0007669"/>
    <property type="project" value="UniProtKB-ARBA"/>
</dbReference>
<evidence type="ECO:0000256" key="3">
    <source>
        <dbReference type="ARBA" id="ARBA00022723"/>
    </source>
</evidence>
<dbReference type="Pfam" id="PF02892">
    <property type="entry name" value="zf-BED"/>
    <property type="match status" value="1"/>
</dbReference>
<keyword evidence="9" id="KW-0539">Nucleus</keyword>
<keyword evidence="7" id="KW-0238">DNA-binding</keyword>
<dbReference type="OrthoDB" id="1607513at2759"/>
<dbReference type="Proteomes" id="UP000554482">
    <property type="component" value="Unassembled WGS sequence"/>
</dbReference>
<dbReference type="InterPro" id="IPR003656">
    <property type="entry name" value="Znf_BED"/>
</dbReference>
<dbReference type="GO" id="GO:0005634">
    <property type="term" value="C:nucleus"/>
    <property type="evidence" value="ECO:0007669"/>
    <property type="project" value="UniProtKB-SubCell"/>
</dbReference>
<dbReference type="PANTHER" id="PTHR46481">
    <property type="entry name" value="ZINC FINGER BED DOMAIN-CONTAINING PROTEIN 4"/>
    <property type="match status" value="1"/>
</dbReference>
<reference evidence="12 13" key="1">
    <citation type="submission" date="2020-06" db="EMBL/GenBank/DDBJ databases">
        <title>Transcriptomic and genomic resources for Thalictrum thalictroides and T. hernandezii: Facilitating candidate gene discovery in an emerging model plant lineage.</title>
        <authorList>
            <person name="Arias T."/>
            <person name="Riano-Pachon D.M."/>
            <person name="Di Stilio V.S."/>
        </authorList>
    </citation>
    <scope>NUCLEOTIDE SEQUENCE [LARGE SCALE GENOMIC DNA]</scope>
    <source>
        <strain evidence="13">cv. WT478/WT964</strain>
        <tissue evidence="12">Leaves</tissue>
    </source>
</reference>
<comment type="subcellular location">
    <subcellularLocation>
        <location evidence="1">Nucleus</location>
    </subcellularLocation>
</comment>
<dbReference type="PROSITE" id="PS50808">
    <property type="entry name" value="ZF_BED"/>
    <property type="match status" value="1"/>
</dbReference>
<proteinExistence type="predicted"/>
<keyword evidence="13" id="KW-1185">Reference proteome</keyword>
<dbReference type="PANTHER" id="PTHR46481:SF10">
    <property type="entry name" value="ZINC FINGER BED DOMAIN-CONTAINING PROTEIN 39"/>
    <property type="match status" value="1"/>
</dbReference>
<sequence length="670" mass="77014">MDASNQTQTVVKSSRLKSVVWNDFERVKKGDVMVAICKHCKKKLSASATSGTSHLKNHLNRCRKRATRELAEQLILVREKQRGGTINLENFKFDDFGPIDFKFDERTLLNLKFDQERSRYDLARMIILHEYPLSMVEHVGFRRFVMNLQPSFQLMSCDDVKSDCLQIYGKEKQKVYEMLDKVPGRLSLTADMWTSYQDHGYLCLTAHYFDETWVLQKKILNFVMVDLHSEQSLAEVINSCLMDWDIDRKLFSVTFDKFFSNDVVFRTRERLSQSRLLPNNGLLFHVRCATTILSLIVQDMLEALHEVTHKIRESVRFVKSSDAVLQSFNEIAQRLLGDSQRSLCLDCPTQWNATYAMLEAALGYKDVFSHLQQCDLGYTLAPSDIEWERASTVCIYLKLFVEVANVFTGVKDPTANLYFPELCDVNLQLIERCKSEDSFIKSMALKMKSRFDTYWSICSLVLAIAAILDPRFKMKLVEYYYPQIYGPSDALERIEEVSNGIKDLYHEYAISSTMSSFDHGLACDARSSNGVNGVLPSTGNDIRDRLSGFDKFLNDNSDNQQVKSELDKYLEEPVFPRNVDFNILNWWKVNAPKYPILSLMARDVLGIPMSTVEYDSAFNIGERVLDPYRSSLEPDILQALVCTHDWLQKELEECEPIPSSSALPLCITSS</sequence>
<evidence type="ECO:0000313" key="12">
    <source>
        <dbReference type="EMBL" id="KAF5176088.1"/>
    </source>
</evidence>
<evidence type="ECO:0000256" key="6">
    <source>
        <dbReference type="ARBA" id="ARBA00023015"/>
    </source>
</evidence>
<name>A0A7J6UUF3_THATH</name>
<evidence type="ECO:0000256" key="5">
    <source>
        <dbReference type="ARBA" id="ARBA00022833"/>
    </source>
</evidence>
<dbReference type="InterPro" id="IPR052035">
    <property type="entry name" value="ZnF_BED_domain_contain"/>
</dbReference>
<evidence type="ECO:0000256" key="1">
    <source>
        <dbReference type="ARBA" id="ARBA00004123"/>
    </source>
</evidence>